<proteinExistence type="predicted"/>
<dbReference type="InterPro" id="IPR052515">
    <property type="entry name" value="Gfo/Idh/MocA_Oxidoreductase"/>
</dbReference>
<dbReference type="SUPFAM" id="SSF55347">
    <property type="entry name" value="Glyceraldehyde-3-phosphate dehydrogenase-like, C-terminal domain"/>
    <property type="match status" value="1"/>
</dbReference>
<dbReference type="Proteomes" id="UP000219452">
    <property type="component" value="Unassembled WGS sequence"/>
</dbReference>
<sequence>MKLDPHVGYPTKPDYLKWNRIKILLKILLTTILSAGLYCQVNQVNNLLNEMNASQENHLSTKEFISRKQFLKAASLLTVGAVSGVTAACQSTGQSPSYPVPTRSSFDTPTGQKISTSPPYSPPAEVPTDVSQPIELEVWKSDVDRKSAPTPTPLPLNQRIGYAVVGLGHLSLDEILPALSSCKRSRVAALVSGNVDKMRKVAQQYGVKESSCYTYQTYDQLKDNPEVQIIYIVLPNSMHAEYTIRGAQAGKHILCEKPMANSSAECQAMIDACQKANRKLMIAYRIHYEPFNQYIRKKIQANEYGKPKFVDAFNCQSSANPRHWRHIKALAGGGALPDIGLYCLNTTRFLLGEEPIEVSAYVYSDPENPLFSEVEEVCSWQMKFPSGVMVNCATHYNVHDSRKYRVMTERGWYELDNAYAYTGQKLTTSRADGEIVRQETVSIVPKNQFAAEMDYFSQCVQDNRAPYSSGEEGLQDQRIMEAIYQSARQNRPVKLPLIEKKDAFRGPIPPELQA</sequence>
<feature type="compositionally biased region" description="Polar residues" evidence="1">
    <location>
        <begin position="90"/>
        <end position="118"/>
    </location>
</feature>
<dbReference type="Gene3D" id="3.30.360.10">
    <property type="entry name" value="Dihydrodipicolinate Reductase, domain 2"/>
    <property type="match status" value="1"/>
</dbReference>
<evidence type="ECO:0000313" key="4">
    <source>
        <dbReference type="EMBL" id="SOD78660.1"/>
    </source>
</evidence>
<dbReference type="PRINTS" id="PR01775">
    <property type="entry name" value="GLFROXRDTASE"/>
</dbReference>
<dbReference type="InterPro" id="IPR036291">
    <property type="entry name" value="NAD(P)-bd_dom_sf"/>
</dbReference>
<evidence type="ECO:0000259" key="3">
    <source>
        <dbReference type="Pfam" id="PF02894"/>
    </source>
</evidence>
<feature type="domain" description="Gfo/Idh/MocA-like oxidoreductase C-terminal" evidence="3">
    <location>
        <begin position="296"/>
        <end position="495"/>
    </location>
</feature>
<dbReference type="Pfam" id="PF01408">
    <property type="entry name" value="GFO_IDH_MocA"/>
    <property type="match status" value="1"/>
</dbReference>
<dbReference type="SUPFAM" id="SSF51735">
    <property type="entry name" value="NAD(P)-binding Rossmann-fold domains"/>
    <property type="match status" value="1"/>
</dbReference>
<dbReference type="InterPro" id="IPR008354">
    <property type="entry name" value="Glc-Fru_OxRdtase_bac"/>
</dbReference>
<dbReference type="Gene3D" id="3.40.50.720">
    <property type="entry name" value="NAD(P)-binding Rossmann-like Domain"/>
    <property type="match status" value="1"/>
</dbReference>
<dbReference type="PANTHER" id="PTHR43249:SF1">
    <property type="entry name" value="D-GLUCOSIDE 3-DEHYDROGENASE"/>
    <property type="match status" value="1"/>
</dbReference>
<dbReference type="InterPro" id="IPR000683">
    <property type="entry name" value="Gfo/Idh/MocA-like_OxRdtase_N"/>
</dbReference>
<organism evidence="4 5">
    <name type="scientific">Spirosoma fluviale</name>
    <dbReference type="NCBI Taxonomy" id="1597977"/>
    <lineage>
        <taxon>Bacteria</taxon>
        <taxon>Pseudomonadati</taxon>
        <taxon>Bacteroidota</taxon>
        <taxon>Cytophagia</taxon>
        <taxon>Cytophagales</taxon>
        <taxon>Cytophagaceae</taxon>
        <taxon>Spirosoma</taxon>
    </lineage>
</organism>
<gene>
    <name evidence="4" type="ORF">SAMN06269250_0574</name>
</gene>
<evidence type="ECO:0000313" key="5">
    <source>
        <dbReference type="Proteomes" id="UP000219452"/>
    </source>
</evidence>
<reference evidence="5" key="1">
    <citation type="submission" date="2017-09" db="EMBL/GenBank/DDBJ databases">
        <authorList>
            <person name="Varghese N."/>
            <person name="Submissions S."/>
        </authorList>
    </citation>
    <scope>NUCLEOTIDE SEQUENCE [LARGE SCALE GENOMIC DNA]</scope>
    <source>
        <strain evidence="5">DSM 29961</strain>
    </source>
</reference>
<accession>A0A286F634</accession>
<dbReference type="PANTHER" id="PTHR43249">
    <property type="entry name" value="UDP-N-ACETYL-2-AMINO-2-DEOXY-D-GLUCURONATE OXIDASE"/>
    <property type="match status" value="1"/>
</dbReference>
<name>A0A286F634_9BACT</name>
<evidence type="ECO:0000259" key="2">
    <source>
        <dbReference type="Pfam" id="PF01408"/>
    </source>
</evidence>
<protein>
    <submittedName>
        <fullName evidence="4">Predicted dehydrogenase</fullName>
    </submittedName>
</protein>
<dbReference type="EMBL" id="OCNH01000001">
    <property type="protein sequence ID" value="SOD78660.1"/>
    <property type="molecule type" value="Genomic_DNA"/>
</dbReference>
<dbReference type="InterPro" id="IPR004104">
    <property type="entry name" value="Gfo/Idh/MocA-like_OxRdtase_C"/>
</dbReference>
<dbReference type="Pfam" id="PF02894">
    <property type="entry name" value="GFO_IDH_MocA_C"/>
    <property type="match status" value="1"/>
</dbReference>
<feature type="region of interest" description="Disordered" evidence="1">
    <location>
        <begin position="90"/>
        <end position="127"/>
    </location>
</feature>
<dbReference type="GO" id="GO:0000166">
    <property type="term" value="F:nucleotide binding"/>
    <property type="evidence" value="ECO:0007669"/>
    <property type="project" value="InterPro"/>
</dbReference>
<feature type="domain" description="Gfo/Idh/MocA-like oxidoreductase N-terminal" evidence="2">
    <location>
        <begin position="161"/>
        <end position="284"/>
    </location>
</feature>
<keyword evidence="5" id="KW-1185">Reference proteome</keyword>
<dbReference type="AlphaFoldDB" id="A0A286F634"/>
<evidence type="ECO:0000256" key="1">
    <source>
        <dbReference type="SAM" id="MobiDB-lite"/>
    </source>
</evidence>